<evidence type="ECO:0000313" key="5">
    <source>
        <dbReference type="Proteomes" id="UP001177341"/>
    </source>
</evidence>
<evidence type="ECO:0000313" key="2">
    <source>
        <dbReference type="EMBL" id="MDO6454964.1"/>
    </source>
</evidence>
<proteinExistence type="predicted"/>
<comment type="caution">
    <text evidence="2">The sequence shown here is derived from an EMBL/GenBank/DDBJ whole genome shotgun (WGS) entry which is preliminary data.</text>
</comment>
<feature type="signal peptide" evidence="1">
    <location>
        <begin position="1"/>
        <end position="33"/>
    </location>
</feature>
<feature type="chain" id="PRO_5043756778" description="PEP-CTERM protein-sorting domain-containing protein" evidence="1">
    <location>
        <begin position="34"/>
        <end position="175"/>
    </location>
</feature>
<organism evidence="2 4">
    <name type="scientific">Neptunomonas phycophila</name>
    <dbReference type="NCBI Taxonomy" id="1572645"/>
    <lineage>
        <taxon>Bacteria</taxon>
        <taxon>Pseudomonadati</taxon>
        <taxon>Pseudomonadota</taxon>
        <taxon>Gammaproteobacteria</taxon>
        <taxon>Oceanospirillales</taxon>
        <taxon>Oceanospirillaceae</taxon>
        <taxon>Neptunomonas</taxon>
    </lineage>
</organism>
<name>A0AAW7XKY8_9GAMM</name>
<dbReference type="AlphaFoldDB" id="A0AAW7XKY8"/>
<reference evidence="2" key="1">
    <citation type="submission" date="2023-07" db="EMBL/GenBank/DDBJ databases">
        <title>Genome content predicts the carbon catabolic preferences of heterotrophic bacteria.</title>
        <authorList>
            <person name="Gralka M."/>
        </authorList>
    </citation>
    <scope>NUCLEOTIDE SEQUENCE</scope>
    <source>
        <strain evidence="3">5G01</strain>
        <strain evidence="2">I2M16</strain>
    </source>
</reference>
<evidence type="ECO:0000313" key="4">
    <source>
        <dbReference type="Proteomes" id="UP001169862"/>
    </source>
</evidence>
<dbReference type="Proteomes" id="UP001177341">
    <property type="component" value="Unassembled WGS sequence"/>
</dbReference>
<dbReference type="RefSeq" id="WP_215150606.1">
    <property type="nucleotide sequence ID" value="NZ_JAHHDZ010000001.1"/>
</dbReference>
<sequence>MFYPLRKAEIYRRCKICILPLLTTFALTAPVNAAPITTTTFMGIDFSIEPGSAGIFESVTLPDIVSGGLFGLFMWNGSEFVFKTEHYAGTPYTFDDPGVTTFRVLGLEDSTGVDDTDLSSFDVNFTYTIGDDTNNSYTMSPVYSDAYDVPAPGTLALLAAGLLLVSGASYRTKTA</sequence>
<evidence type="ECO:0000256" key="1">
    <source>
        <dbReference type="SAM" id="SignalP"/>
    </source>
</evidence>
<keyword evidence="1" id="KW-0732">Signal</keyword>
<dbReference type="EMBL" id="JAUOPG010000011">
    <property type="protein sequence ID" value="MDO6454964.1"/>
    <property type="molecule type" value="Genomic_DNA"/>
</dbReference>
<dbReference type="EMBL" id="JAUYVO010000009">
    <property type="protein sequence ID" value="MDP2523598.1"/>
    <property type="molecule type" value="Genomic_DNA"/>
</dbReference>
<gene>
    <name evidence="2" type="ORF">Q4490_15445</name>
    <name evidence="3" type="ORF">Q8W30_13560</name>
</gene>
<evidence type="ECO:0008006" key="6">
    <source>
        <dbReference type="Google" id="ProtNLM"/>
    </source>
</evidence>
<keyword evidence="5" id="KW-1185">Reference proteome</keyword>
<evidence type="ECO:0000313" key="3">
    <source>
        <dbReference type="EMBL" id="MDP2523598.1"/>
    </source>
</evidence>
<dbReference type="Proteomes" id="UP001169862">
    <property type="component" value="Unassembled WGS sequence"/>
</dbReference>
<protein>
    <recommendedName>
        <fullName evidence="6">PEP-CTERM protein-sorting domain-containing protein</fullName>
    </recommendedName>
</protein>
<accession>A0AAW7XKY8</accession>